<keyword evidence="4" id="KW-1185">Reference proteome</keyword>
<evidence type="ECO:0000313" key="4">
    <source>
        <dbReference type="Proteomes" id="UP001054945"/>
    </source>
</evidence>
<feature type="compositionally biased region" description="Polar residues" evidence="1">
    <location>
        <begin position="1"/>
        <end position="13"/>
    </location>
</feature>
<dbReference type="EMBL" id="BPLR01012573">
    <property type="protein sequence ID" value="GIY54914.1"/>
    <property type="molecule type" value="Genomic_DNA"/>
</dbReference>
<name>A0AAV4UAU1_CAEEX</name>
<evidence type="ECO:0000256" key="2">
    <source>
        <dbReference type="SAM" id="Phobius"/>
    </source>
</evidence>
<organism evidence="3 4">
    <name type="scientific">Caerostris extrusa</name>
    <name type="common">Bark spider</name>
    <name type="synonym">Caerostris bankana</name>
    <dbReference type="NCBI Taxonomy" id="172846"/>
    <lineage>
        <taxon>Eukaryota</taxon>
        <taxon>Metazoa</taxon>
        <taxon>Ecdysozoa</taxon>
        <taxon>Arthropoda</taxon>
        <taxon>Chelicerata</taxon>
        <taxon>Arachnida</taxon>
        <taxon>Araneae</taxon>
        <taxon>Araneomorphae</taxon>
        <taxon>Entelegynae</taxon>
        <taxon>Araneoidea</taxon>
        <taxon>Araneidae</taxon>
        <taxon>Caerostris</taxon>
    </lineage>
</organism>
<proteinExistence type="predicted"/>
<keyword evidence="2" id="KW-0472">Membrane</keyword>
<gene>
    <name evidence="3" type="ORF">CEXT_184051</name>
</gene>
<dbReference type="Proteomes" id="UP001054945">
    <property type="component" value="Unassembled WGS sequence"/>
</dbReference>
<keyword evidence="2" id="KW-0812">Transmembrane</keyword>
<protein>
    <submittedName>
        <fullName evidence="3">Uncharacterized protein</fullName>
    </submittedName>
</protein>
<accession>A0AAV4UAU1</accession>
<reference evidence="3 4" key="1">
    <citation type="submission" date="2021-06" db="EMBL/GenBank/DDBJ databases">
        <title>Caerostris extrusa draft genome.</title>
        <authorList>
            <person name="Kono N."/>
            <person name="Arakawa K."/>
        </authorList>
    </citation>
    <scope>NUCLEOTIDE SEQUENCE [LARGE SCALE GENOMIC DNA]</scope>
</reference>
<evidence type="ECO:0000313" key="3">
    <source>
        <dbReference type="EMBL" id="GIY54914.1"/>
    </source>
</evidence>
<dbReference type="AlphaFoldDB" id="A0AAV4UAU1"/>
<evidence type="ECO:0000256" key="1">
    <source>
        <dbReference type="SAM" id="MobiDB-lite"/>
    </source>
</evidence>
<comment type="caution">
    <text evidence="3">The sequence shown here is derived from an EMBL/GenBank/DDBJ whole genome shotgun (WGS) entry which is preliminary data.</text>
</comment>
<feature type="region of interest" description="Disordered" evidence="1">
    <location>
        <begin position="1"/>
        <end position="46"/>
    </location>
</feature>
<feature type="transmembrane region" description="Helical" evidence="2">
    <location>
        <begin position="61"/>
        <end position="78"/>
    </location>
</feature>
<keyword evidence="2" id="KW-1133">Transmembrane helix</keyword>
<sequence>MSSLASSDPTPASRNGAYVTSPLHPRDYRVTSGGHPSGEASRRSAFSRKRYHVARGFSGKFNGIRFFFFLLGLLFRLLRLHQMWRIFIPRIVMIDNN</sequence>